<feature type="domain" description="YdhG-like" evidence="2">
    <location>
        <begin position="22"/>
        <end position="113"/>
    </location>
</feature>
<comment type="caution">
    <text evidence="3">The sequence shown here is derived from an EMBL/GenBank/DDBJ whole genome shotgun (WGS) entry which is preliminary data.</text>
</comment>
<dbReference type="Gene3D" id="3.90.1150.200">
    <property type="match status" value="1"/>
</dbReference>
<protein>
    <recommendedName>
        <fullName evidence="2">YdhG-like domain-containing protein</fullName>
    </recommendedName>
</protein>
<feature type="region of interest" description="Disordered" evidence="1">
    <location>
        <begin position="121"/>
        <end position="150"/>
    </location>
</feature>
<accession>A0A1F2PHP3</accession>
<dbReference type="SUPFAM" id="SSF159888">
    <property type="entry name" value="YdhG-like"/>
    <property type="match status" value="1"/>
</dbReference>
<gene>
    <name evidence="3" type="ORF">ACWI_24560</name>
</gene>
<dbReference type="OrthoDB" id="115213at2"/>
<organism evidence="3 4">
    <name type="scientific">Acetobacterium wieringae</name>
    <dbReference type="NCBI Taxonomy" id="52694"/>
    <lineage>
        <taxon>Bacteria</taxon>
        <taxon>Bacillati</taxon>
        <taxon>Bacillota</taxon>
        <taxon>Clostridia</taxon>
        <taxon>Eubacteriales</taxon>
        <taxon>Eubacteriaceae</taxon>
        <taxon>Acetobacterium</taxon>
    </lineage>
</organism>
<name>A0A1F2PHP3_9FIRM</name>
<proteinExistence type="predicted"/>
<evidence type="ECO:0000313" key="4">
    <source>
        <dbReference type="Proteomes" id="UP000176244"/>
    </source>
</evidence>
<dbReference type="AlphaFoldDB" id="A0A1F2PHP3"/>
<dbReference type="STRING" id="52694.ACWI_24560"/>
<evidence type="ECO:0000259" key="2">
    <source>
        <dbReference type="Pfam" id="PF08818"/>
    </source>
</evidence>
<evidence type="ECO:0000313" key="3">
    <source>
        <dbReference type="EMBL" id="OFV70251.1"/>
    </source>
</evidence>
<evidence type="ECO:0000256" key="1">
    <source>
        <dbReference type="SAM" id="MobiDB-lite"/>
    </source>
</evidence>
<dbReference type="Proteomes" id="UP000176244">
    <property type="component" value="Unassembled WGS sequence"/>
</dbReference>
<dbReference type="Pfam" id="PF08818">
    <property type="entry name" value="DUF1801"/>
    <property type="match status" value="1"/>
</dbReference>
<feature type="compositionally biased region" description="Basic and acidic residues" evidence="1">
    <location>
        <begin position="129"/>
        <end position="150"/>
    </location>
</feature>
<reference evidence="3 4" key="1">
    <citation type="submission" date="2015-09" db="EMBL/GenBank/DDBJ databases">
        <title>Genome sequence of Acetobacterium wieringae DSM 1911.</title>
        <authorList>
            <person name="Poehlein A."/>
            <person name="Bengelsdorf F.R."/>
            <person name="Schiel-Bengelsdorf B."/>
            <person name="Duerre P."/>
            <person name="Daniel R."/>
        </authorList>
    </citation>
    <scope>NUCLEOTIDE SEQUENCE [LARGE SCALE GENOMIC DNA]</scope>
    <source>
        <strain evidence="3 4">DSM 1911</strain>
    </source>
</reference>
<dbReference type="InterPro" id="IPR014922">
    <property type="entry name" value="YdhG-like"/>
</dbReference>
<dbReference type="EMBL" id="LKEU01000033">
    <property type="protein sequence ID" value="OFV70251.1"/>
    <property type="molecule type" value="Genomic_DNA"/>
</dbReference>
<sequence length="150" mass="17127">MIKKENVNSIDTYIGQFPAEIQEILQEIRQVIKEAAPEAEEKISYQMPTFYQGGNLVHFAAYKNHIGFYPAPSGIEKFKQELSKYKGAKGSVQFPLNQPIPFDLIQKIVAFRVAENQILSENKQKKRKTEAGIKNKNVNDDPELGKQDDR</sequence>